<dbReference type="Proteomes" id="UP000283077">
    <property type="component" value="Unassembled WGS sequence"/>
</dbReference>
<organism evidence="1 2">
    <name type="scientific">Rheinheimera riviphila</name>
    <dbReference type="NCBI Taxonomy" id="1834037"/>
    <lineage>
        <taxon>Bacteria</taxon>
        <taxon>Pseudomonadati</taxon>
        <taxon>Pseudomonadota</taxon>
        <taxon>Gammaproteobacteria</taxon>
        <taxon>Chromatiales</taxon>
        <taxon>Chromatiaceae</taxon>
        <taxon>Rheinheimera</taxon>
    </lineage>
</organism>
<evidence type="ECO:0000313" key="2">
    <source>
        <dbReference type="Proteomes" id="UP000283077"/>
    </source>
</evidence>
<name>A0A437R3K1_9GAMM</name>
<comment type="caution">
    <text evidence="1">The sequence shown here is derived from an EMBL/GenBank/DDBJ whole genome shotgun (WGS) entry which is preliminary data.</text>
</comment>
<gene>
    <name evidence="1" type="ORF">EOE67_02950</name>
</gene>
<keyword evidence="2" id="KW-1185">Reference proteome</keyword>
<accession>A0A437R3K1</accession>
<reference evidence="1 2" key="1">
    <citation type="submission" date="2019-01" db="EMBL/GenBank/DDBJ databases">
        <authorList>
            <person name="Chen W.-M."/>
        </authorList>
    </citation>
    <scope>NUCLEOTIDE SEQUENCE [LARGE SCALE GENOMIC DNA]</scope>
    <source>
        <strain evidence="1 2">KYPC3</strain>
    </source>
</reference>
<sequence length="97" mass="11329">MDCRDFLDVKQYEFLMNWFMRRQQEVGLADLDEPLSYDGDSQYDRLAAQLIAQASIAYLEKFEQNAPAIVFTNLFHLAELELQGRRGLKIKPNKTVQ</sequence>
<evidence type="ECO:0000313" key="1">
    <source>
        <dbReference type="EMBL" id="RVU41360.1"/>
    </source>
</evidence>
<proteinExistence type="predicted"/>
<dbReference type="EMBL" id="SACS01000002">
    <property type="protein sequence ID" value="RVU41360.1"/>
    <property type="molecule type" value="Genomic_DNA"/>
</dbReference>
<protein>
    <submittedName>
        <fullName evidence="1">Uncharacterized protein</fullName>
    </submittedName>
</protein>
<dbReference type="OrthoDB" id="5770212at2"/>
<dbReference type="AlphaFoldDB" id="A0A437R3K1"/>